<protein>
    <recommendedName>
        <fullName evidence="5">DUF1795 domain-containing protein</fullName>
    </recommendedName>
</protein>
<dbReference type="RefSeq" id="WP_117381521.1">
    <property type="nucleotide sequence ID" value="NZ_QWDE01000001.1"/>
</dbReference>
<accession>A0A3E2NUH3</accession>
<dbReference type="Proteomes" id="UP000260823">
    <property type="component" value="Unassembled WGS sequence"/>
</dbReference>
<dbReference type="PROSITE" id="PS51257">
    <property type="entry name" value="PROKAR_LIPOPROTEIN"/>
    <property type="match status" value="1"/>
</dbReference>
<dbReference type="AlphaFoldDB" id="A0A3E2NUH3"/>
<dbReference type="OrthoDB" id="673905at2"/>
<evidence type="ECO:0000256" key="1">
    <source>
        <dbReference type="SAM" id="MobiDB-lite"/>
    </source>
</evidence>
<evidence type="ECO:0000313" key="3">
    <source>
        <dbReference type="EMBL" id="RFZ84619.1"/>
    </source>
</evidence>
<feature type="signal peptide" evidence="2">
    <location>
        <begin position="1"/>
        <end position="20"/>
    </location>
</feature>
<proteinExistence type="predicted"/>
<dbReference type="SUPFAM" id="SSF55724">
    <property type="entry name" value="Mog1p/PsbP-like"/>
    <property type="match status" value="1"/>
</dbReference>
<comment type="caution">
    <text evidence="3">The sequence shown here is derived from an EMBL/GenBank/DDBJ whole genome shotgun (WGS) entry which is preliminary data.</text>
</comment>
<evidence type="ECO:0008006" key="5">
    <source>
        <dbReference type="Google" id="ProtNLM"/>
    </source>
</evidence>
<keyword evidence="2" id="KW-0732">Signal</keyword>
<feature type="region of interest" description="Disordered" evidence="1">
    <location>
        <begin position="21"/>
        <end position="46"/>
    </location>
</feature>
<dbReference type="EMBL" id="QWDE01000001">
    <property type="protein sequence ID" value="RFZ84619.1"/>
    <property type="molecule type" value="Genomic_DNA"/>
</dbReference>
<organism evidence="3 4">
    <name type="scientific">Mucilaginibacter terrenus</name>
    <dbReference type="NCBI Taxonomy" id="2482727"/>
    <lineage>
        <taxon>Bacteria</taxon>
        <taxon>Pseudomonadati</taxon>
        <taxon>Bacteroidota</taxon>
        <taxon>Sphingobacteriia</taxon>
        <taxon>Sphingobacteriales</taxon>
        <taxon>Sphingobacteriaceae</taxon>
        <taxon>Mucilaginibacter</taxon>
    </lineage>
</organism>
<evidence type="ECO:0000256" key="2">
    <source>
        <dbReference type="SAM" id="SignalP"/>
    </source>
</evidence>
<sequence length="190" mass="20695">MKKSQLVFLAAGLLFFAACKGSGSSADKKDSLSTSESQTKPVNGAADTNVVSTTQYQITKPEGWKKSERTAGKFTLLIIAGPKDGDFSPNMNVLADDMKGKTMAEYIDFNLKQMEAMKIQNLKTEDIEAAGLKGKKLTYSYQYGGRDIAINSYILPKDNTAYVLTASSLTSQVGKYQPLFESAVQSFKLL</sequence>
<name>A0A3E2NUH3_9SPHI</name>
<evidence type="ECO:0000313" key="4">
    <source>
        <dbReference type="Proteomes" id="UP000260823"/>
    </source>
</evidence>
<feature type="chain" id="PRO_5017590786" description="DUF1795 domain-containing protein" evidence="2">
    <location>
        <begin position="21"/>
        <end position="190"/>
    </location>
</feature>
<dbReference type="Gene3D" id="3.40.1000.10">
    <property type="entry name" value="Mog1/PsbP, alpha/beta/alpha sandwich"/>
    <property type="match status" value="1"/>
</dbReference>
<gene>
    <name evidence="3" type="ORF">DYU05_03115</name>
</gene>
<dbReference type="InterPro" id="IPR016123">
    <property type="entry name" value="Mog1/PsbP_a/b/a-sand"/>
</dbReference>
<reference evidence="3 4" key="1">
    <citation type="submission" date="2018-08" db="EMBL/GenBank/DDBJ databases">
        <title>Mucilaginibacter terrae sp. nov., isolated from manganese diggings.</title>
        <authorList>
            <person name="Huang Y."/>
            <person name="Zhou Z."/>
        </authorList>
    </citation>
    <scope>NUCLEOTIDE SEQUENCE [LARGE SCALE GENOMIC DNA]</scope>
    <source>
        <strain evidence="3 4">ZH6</strain>
    </source>
</reference>
<keyword evidence="4" id="KW-1185">Reference proteome</keyword>